<sequence>MEAMDKRLIWIAITALLTYGVLMGKPWETSGQPLTGANKSELQKRQTKVKQEQVHQGNLVLVNLDNPVSESVTKDNIMLAERFKKTTIAMADQDLRISERTAEPLLEMMEAARKDGVGDFIINSGYRTLAEQEKLYVEQGTELAMPAGRSEHNLGLSVDIGSLSGKMNVTKEGRWLQENAWKYGFILRYPEGKTDVTGIQYEPWHFRYVGLPHSAVMQQQDMVLEEYLDYLKQTKSIKTTVDGKTYQIEYYEVQVQTEIPLPINRSYELSGNNRDGIIVTISMEGGATR</sequence>
<dbReference type="InterPro" id="IPR058193">
    <property type="entry name" value="VanY/YodJ_core_dom"/>
</dbReference>
<dbReference type="GO" id="GO:0006508">
    <property type="term" value="P:proteolysis"/>
    <property type="evidence" value="ECO:0007669"/>
    <property type="project" value="InterPro"/>
</dbReference>
<evidence type="ECO:0000259" key="1">
    <source>
        <dbReference type="Pfam" id="PF02557"/>
    </source>
</evidence>
<feature type="domain" description="D-alanyl-D-alanine carboxypeptidase-like core" evidence="1">
    <location>
        <begin position="96"/>
        <end position="210"/>
    </location>
</feature>
<name>A0A229P044_9BACL</name>
<dbReference type="EMBL" id="NMUQ01000001">
    <property type="protein sequence ID" value="OXM15560.1"/>
    <property type="molecule type" value="Genomic_DNA"/>
</dbReference>
<proteinExistence type="predicted"/>
<dbReference type="OrthoDB" id="9792074at2"/>
<dbReference type="Gene3D" id="3.30.1380.10">
    <property type="match status" value="1"/>
</dbReference>
<evidence type="ECO:0000313" key="2">
    <source>
        <dbReference type="EMBL" id="OXM15560.1"/>
    </source>
</evidence>
<dbReference type="InterPro" id="IPR003709">
    <property type="entry name" value="VanY-like_core_dom"/>
</dbReference>
<evidence type="ECO:0000313" key="3">
    <source>
        <dbReference type="Proteomes" id="UP000215145"/>
    </source>
</evidence>
<dbReference type="InterPro" id="IPR009045">
    <property type="entry name" value="Zn_M74/Hedgehog-like"/>
</dbReference>
<dbReference type="SUPFAM" id="SSF55166">
    <property type="entry name" value="Hedgehog/DD-peptidase"/>
    <property type="match status" value="1"/>
</dbReference>
<dbReference type="CDD" id="cd14852">
    <property type="entry name" value="LD-carboxypeptidase"/>
    <property type="match status" value="1"/>
</dbReference>
<accession>A0A229P044</accession>
<reference evidence="2 3" key="1">
    <citation type="submission" date="2017-07" db="EMBL/GenBank/DDBJ databases">
        <title>Paenibacillus herberti R33 genome sequencing and assembly.</title>
        <authorList>
            <person name="Su W."/>
        </authorList>
    </citation>
    <scope>NUCLEOTIDE SEQUENCE [LARGE SCALE GENOMIC DNA]</scope>
    <source>
        <strain evidence="2 3">R33</strain>
    </source>
</reference>
<comment type="caution">
    <text evidence="2">The sequence shown here is derived from an EMBL/GenBank/DDBJ whole genome shotgun (WGS) entry which is preliminary data.</text>
</comment>
<dbReference type="PANTHER" id="PTHR34385:SF1">
    <property type="entry name" value="PEPTIDOGLYCAN L-ALANYL-D-GLUTAMATE ENDOPEPTIDASE CWLK"/>
    <property type="match status" value="1"/>
</dbReference>
<dbReference type="PANTHER" id="PTHR34385">
    <property type="entry name" value="D-ALANYL-D-ALANINE CARBOXYPEPTIDASE"/>
    <property type="match status" value="1"/>
</dbReference>
<dbReference type="Proteomes" id="UP000215145">
    <property type="component" value="Unassembled WGS sequence"/>
</dbReference>
<dbReference type="InterPro" id="IPR052179">
    <property type="entry name" value="DD-CPase-like"/>
</dbReference>
<dbReference type="GO" id="GO:0008233">
    <property type="term" value="F:peptidase activity"/>
    <property type="evidence" value="ECO:0007669"/>
    <property type="project" value="InterPro"/>
</dbReference>
<dbReference type="Pfam" id="PF02557">
    <property type="entry name" value="VanY"/>
    <property type="match status" value="1"/>
</dbReference>
<gene>
    <name evidence="2" type="ORF">CGZ75_02140</name>
</gene>
<dbReference type="AlphaFoldDB" id="A0A229P044"/>
<keyword evidence="3" id="KW-1185">Reference proteome</keyword>
<organism evidence="2 3">
    <name type="scientific">Paenibacillus herberti</name>
    <dbReference type="NCBI Taxonomy" id="1619309"/>
    <lineage>
        <taxon>Bacteria</taxon>
        <taxon>Bacillati</taxon>
        <taxon>Bacillota</taxon>
        <taxon>Bacilli</taxon>
        <taxon>Bacillales</taxon>
        <taxon>Paenibacillaceae</taxon>
        <taxon>Paenibacillus</taxon>
    </lineage>
</organism>
<dbReference type="Gene3D" id="3.30.200.180">
    <property type="match status" value="1"/>
</dbReference>
<protein>
    <recommendedName>
        <fullName evidence="1">D-alanyl-D-alanine carboxypeptidase-like core domain-containing protein</fullName>
    </recommendedName>
</protein>